<name>A0AAU8LV82_9BACT</name>
<evidence type="ECO:0000256" key="1">
    <source>
        <dbReference type="SAM" id="Phobius"/>
    </source>
</evidence>
<dbReference type="KEGG" id="eaj:Q3M24_22380"/>
<keyword evidence="1" id="KW-0472">Membrane</keyword>
<keyword evidence="1" id="KW-0812">Transmembrane</keyword>
<feature type="transmembrane region" description="Helical" evidence="1">
    <location>
        <begin position="12"/>
        <end position="36"/>
    </location>
</feature>
<gene>
    <name evidence="2" type="ORF">Q3M24_22380</name>
</gene>
<accession>A0AAU8LV82</accession>
<protein>
    <submittedName>
        <fullName evidence="2">Uncharacterized protein</fullName>
    </submittedName>
</protein>
<organism evidence="2">
    <name type="scientific">Candidatus Electrothrix aestuarii</name>
    <dbReference type="NCBI Taxonomy" id="3062594"/>
    <lineage>
        <taxon>Bacteria</taxon>
        <taxon>Pseudomonadati</taxon>
        <taxon>Thermodesulfobacteriota</taxon>
        <taxon>Desulfobulbia</taxon>
        <taxon>Desulfobulbales</taxon>
        <taxon>Desulfobulbaceae</taxon>
        <taxon>Candidatus Electrothrix</taxon>
    </lineage>
</organism>
<proteinExistence type="predicted"/>
<dbReference type="EMBL" id="CP159373">
    <property type="protein sequence ID" value="XCN72987.1"/>
    <property type="molecule type" value="Genomic_DNA"/>
</dbReference>
<dbReference type="AlphaFoldDB" id="A0AAU8LV82"/>
<evidence type="ECO:0000313" key="2">
    <source>
        <dbReference type="EMBL" id="XCN72987.1"/>
    </source>
</evidence>
<sequence length="76" mass="8595">MGFFQELGRKISHAFAVATDWLLIGMGVLLVLIALVKIDVVFARYVVIAGGLLLSCFGLLFRWRRLRREGTSREVE</sequence>
<keyword evidence="1" id="KW-1133">Transmembrane helix</keyword>
<reference evidence="2" key="2">
    <citation type="submission" date="2024-06" db="EMBL/GenBank/DDBJ databases">
        <authorList>
            <person name="Plum-Jensen L.E."/>
            <person name="Schramm A."/>
            <person name="Marshall I.P.G."/>
        </authorList>
    </citation>
    <scope>NUCLEOTIDE SEQUENCE</scope>
    <source>
        <strain evidence="2">Rat1</strain>
    </source>
</reference>
<reference evidence="2" key="1">
    <citation type="journal article" date="2024" name="Syst. Appl. Microbiol.">
        <title>First single-strain enrichments of Electrothrix cable bacteria, description of E. aestuarii sp. nov. and E. rattekaaiensis sp. nov., and proposal of a cable bacteria taxonomy following the rules of the SeqCode.</title>
        <authorList>
            <person name="Plum-Jensen L.E."/>
            <person name="Schramm A."/>
            <person name="Marshall I.P.G."/>
        </authorList>
    </citation>
    <scope>NUCLEOTIDE SEQUENCE</scope>
    <source>
        <strain evidence="2">Rat1</strain>
    </source>
</reference>
<feature type="transmembrane region" description="Helical" evidence="1">
    <location>
        <begin position="42"/>
        <end position="63"/>
    </location>
</feature>